<dbReference type="GO" id="GO:0004563">
    <property type="term" value="F:beta-N-acetylhexosaminidase activity"/>
    <property type="evidence" value="ECO:0007669"/>
    <property type="project" value="UniProtKB-EC"/>
</dbReference>
<dbReference type="PANTHER" id="PTHR22600">
    <property type="entry name" value="BETA-HEXOSAMINIDASE"/>
    <property type="match status" value="1"/>
</dbReference>
<proteinExistence type="inferred from homology"/>
<comment type="catalytic activity">
    <reaction evidence="1 7">
        <text>Hydrolysis of terminal non-reducing N-acetyl-D-hexosamine residues in N-acetyl-beta-D-hexosaminides.</text>
        <dbReference type="EC" id="3.2.1.52"/>
    </reaction>
</comment>
<evidence type="ECO:0000313" key="14">
    <source>
        <dbReference type="EMBL" id="CAF3670840.1"/>
    </source>
</evidence>
<dbReference type="InterPro" id="IPR029018">
    <property type="entry name" value="Hex-like_dom2"/>
</dbReference>
<name>A0A815DQI7_9BILA</name>
<dbReference type="InterPro" id="IPR017853">
    <property type="entry name" value="GH"/>
</dbReference>
<evidence type="ECO:0000313" key="13">
    <source>
        <dbReference type="EMBL" id="CAF1304264.1"/>
    </source>
</evidence>
<evidence type="ECO:0000256" key="7">
    <source>
        <dbReference type="PIRNR" id="PIRNR001093"/>
    </source>
</evidence>
<dbReference type="InterPro" id="IPR015883">
    <property type="entry name" value="Glyco_hydro_20_cat"/>
</dbReference>
<feature type="disulfide bond" evidence="9">
    <location>
        <begin position="293"/>
        <end position="352"/>
    </location>
</feature>
<dbReference type="FunFam" id="3.20.20.80:FF:000063">
    <property type="entry name" value="Beta-hexosaminidase"/>
    <property type="match status" value="1"/>
</dbReference>
<comment type="caution">
    <text evidence="13">The sequence shown here is derived from an EMBL/GenBank/DDBJ whole genome shotgun (WGS) entry which is preliminary data.</text>
</comment>
<gene>
    <name evidence="13" type="ORF">JYZ213_LOCUS32492</name>
    <name evidence="14" type="ORF">OXD698_LOCUS10237</name>
</gene>
<feature type="domain" description="Beta-hexosaminidase eukaryotic type N-terminal" evidence="12">
    <location>
        <begin position="45"/>
        <end position="161"/>
    </location>
</feature>
<dbReference type="Proteomes" id="UP000663844">
    <property type="component" value="Unassembled WGS sequence"/>
</dbReference>
<dbReference type="EMBL" id="CAJNOG010000580">
    <property type="protein sequence ID" value="CAF1304264.1"/>
    <property type="molecule type" value="Genomic_DNA"/>
</dbReference>
<evidence type="ECO:0000256" key="9">
    <source>
        <dbReference type="PIRSR" id="PIRSR001093-2"/>
    </source>
</evidence>
<dbReference type="GO" id="GO:0005764">
    <property type="term" value="C:lysosome"/>
    <property type="evidence" value="ECO:0007669"/>
    <property type="project" value="TreeGrafter"/>
</dbReference>
<evidence type="ECO:0000256" key="5">
    <source>
        <dbReference type="ARBA" id="ARBA00023180"/>
    </source>
</evidence>
<keyword evidence="5" id="KW-0325">Glycoprotein</keyword>
<feature type="disulfide bond" evidence="9">
    <location>
        <begin position="75"/>
        <end position="120"/>
    </location>
</feature>
<dbReference type="Gene3D" id="3.30.379.10">
    <property type="entry name" value="Chitobiase/beta-hexosaminidase domain 2-like"/>
    <property type="match status" value="1"/>
</dbReference>
<dbReference type="SUPFAM" id="SSF55545">
    <property type="entry name" value="beta-N-acetylhexosaminidase-like domain"/>
    <property type="match status" value="1"/>
</dbReference>
<feature type="domain" description="Glycoside hydrolase family 20 catalytic" evidence="11">
    <location>
        <begin position="184"/>
        <end position="525"/>
    </location>
</feature>
<accession>A0A815DQI7</accession>
<dbReference type="PIRSF" id="PIRSF001093">
    <property type="entry name" value="B-hxosamndse_ab_euk"/>
    <property type="match status" value="1"/>
</dbReference>
<evidence type="ECO:0000256" key="1">
    <source>
        <dbReference type="ARBA" id="ARBA00001231"/>
    </source>
</evidence>
<evidence type="ECO:0000259" key="12">
    <source>
        <dbReference type="Pfam" id="PF14845"/>
    </source>
</evidence>
<keyword evidence="3 10" id="KW-0732">Signal</keyword>
<dbReference type="EMBL" id="CAJOAZ010000539">
    <property type="protein sequence ID" value="CAF3670840.1"/>
    <property type="molecule type" value="Genomic_DNA"/>
</dbReference>
<dbReference type="GO" id="GO:0006689">
    <property type="term" value="P:ganglioside catabolic process"/>
    <property type="evidence" value="ECO:0007669"/>
    <property type="project" value="TreeGrafter"/>
</dbReference>
<evidence type="ECO:0000256" key="8">
    <source>
        <dbReference type="PIRSR" id="PIRSR001093-1"/>
    </source>
</evidence>
<feature type="signal peptide" evidence="10">
    <location>
        <begin position="1"/>
        <end position="24"/>
    </location>
</feature>
<evidence type="ECO:0000256" key="3">
    <source>
        <dbReference type="ARBA" id="ARBA00022729"/>
    </source>
</evidence>
<sequence>MSHTLHFFISIVLCFVIGIHRVQSEITYIEARYPLRGTPSAPNAPWPQPQYLNASLDLTYIDPDFFIVYSNLRNCDIIDKAIERYQPLFYPPKLTIRSPDTFDDSRVLISVLIEIRSKKCDVYPDLHDDQSYNITIENSYGKITAENVWGALNGLETFSQLLFITEDDYLAINASVTIRDWPRFPYRGLLLDSSRHFLPVPILKQQIDAMSYNKYNVFHWHLSDDQSWPFVSKKFPQLTEKGAFSPDHVYTPEEVQDIIEHARLRGIRTIPEFDSPGHVAALGRAFPEFLTDCYNGSTPNQAIYSKHAAREIIDVTKDEVYKFMKEFLQEVKDTFKYEPYIHLGMDEVTPACWLSNPNIQKFLKDNNMTNGTDLMTHYSNRILDIAKSIGAKSMVWQDPWDDGVKLPLGTVIGIWKDTSLLPDSPPWSYFLSKATSEGYDTVLSAPFYLNMIKYGKYETNDSVMNLEFFRWYNIDLFANFTGDDAARKRLIGAETTLWGEFVDGTNSLSRLWVRASGVAERLWSSIDVNNPEDAQFRLDVHRCRMLRRGIPAAPILNGYCGPYEAGMKQSMINDPIFSYID</sequence>
<keyword evidence="9" id="KW-1015">Disulfide bond</keyword>
<feature type="disulfide bond" evidence="9">
    <location>
        <begin position="543"/>
        <end position="560"/>
    </location>
</feature>
<evidence type="ECO:0000256" key="6">
    <source>
        <dbReference type="ARBA" id="ARBA00023295"/>
    </source>
</evidence>
<dbReference type="Pfam" id="PF14845">
    <property type="entry name" value="Glycohydro_20b2"/>
    <property type="match status" value="1"/>
</dbReference>
<feature type="chain" id="PRO_5035605105" description="Beta-hexosaminidase" evidence="10">
    <location>
        <begin position="25"/>
        <end position="581"/>
    </location>
</feature>
<evidence type="ECO:0000256" key="2">
    <source>
        <dbReference type="ARBA" id="ARBA00006285"/>
    </source>
</evidence>
<dbReference type="InterPro" id="IPR025705">
    <property type="entry name" value="Beta_hexosaminidase_sua/sub"/>
</dbReference>
<evidence type="ECO:0000256" key="4">
    <source>
        <dbReference type="ARBA" id="ARBA00022801"/>
    </source>
</evidence>
<dbReference type="PRINTS" id="PR00738">
    <property type="entry name" value="GLHYDRLASE20"/>
</dbReference>
<dbReference type="GO" id="GO:0016020">
    <property type="term" value="C:membrane"/>
    <property type="evidence" value="ECO:0007669"/>
    <property type="project" value="TreeGrafter"/>
</dbReference>
<dbReference type="PANTHER" id="PTHR22600:SF21">
    <property type="entry name" value="BETA-HEXOSAMINIDASE A"/>
    <property type="match status" value="1"/>
</dbReference>
<dbReference type="GO" id="GO:0005975">
    <property type="term" value="P:carbohydrate metabolic process"/>
    <property type="evidence" value="ECO:0007669"/>
    <property type="project" value="InterPro"/>
</dbReference>
<dbReference type="EC" id="3.2.1.52" evidence="7"/>
<dbReference type="AlphaFoldDB" id="A0A815DQI7"/>
<comment type="similarity">
    <text evidence="2 7">Belongs to the glycosyl hydrolase 20 family.</text>
</comment>
<keyword evidence="6 7" id="KW-0326">Glycosidase</keyword>
<dbReference type="InterPro" id="IPR029019">
    <property type="entry name" value="HEX_eukaryotic_N"/>
</dbReference>
<protein>
    <recommendedName>
        <fullName evidence="7">Beta-hexosaminidase</fullName>
        <ecNumber evidence="7">3.2.1.52</ecNumber>
    </recommendedName>
</protein>
<dbReference type="SUPFAM" id="SSF51445">
    <property type="entry name" value="(Trans)glycosidases"/>
    <property type="match status" value="1"/>
</dbReference>
<dbReference type="Proteomes" id="UP000663845">
    <property type="component" value="Unassembled WGS sequence"/>
</dbReference>
<organism evidence="13 15">
    <name type="scientific">Adineta steineri</name>
    <dbReference type="NCBI Taxonomy" id="433720"/>
    <lineage>
        <taxon>Eukaryota</taxon>
        <taxon>Metazoa</taxon>
        <taxon>Spiralia</taxon>
        <taxon>Gnathifera</taxon>
        <taxon>Rotifera</taxon>
        <taxon>Eurotatoria</taxon>
        <taxon>Bdelloidea</taxon>
        <taxon>Adinetida</taxon>
        <taxon>Adinetidae</taxon>
        <taxon>Adineta</taxon>
    </lineage>
</organism>
<keyword evidence="4 7" id="KW-0378">Hydrolase</keyword>
<evidence type="ECO:0000256" key="10">
    <source>
        <dbReference type="SAM" id="SignalP"/>
    </source>
</evidence>
<feature type="active site" description="Proton donor" evidence="8">
    <location>
        <position position="347"/>
    </location>
</feature>
<evidence type="ECO:0000259" key="11">
    <source>
        <dbReference type="Pfam" id="PF00728"/>
    </source>
</evidence>
<dbReference type="Gene3D" id="3.20.20.80">
    <property type="entry name" value="Glycosidases"/>
    <property type="match status" value="1"/>
</dbReference>
<dbReference type="GO" id="GO:0030203">
    <property type="term" value="P:glycosaminoglycan metabolic process"/>
    <property type="evidence" value="ECO:0007669"/>
    <property type="project" value="TreeGrafter"/>
</dbReference>
<reference evidence="13" key="1">
    <citation type="submission" date="2021-02" db="EMBL/GenBank/DDBJ databases">
        <authorList>
            <person name="Nowell W R."/>
        </authorList>
    </citation>
    <scope>NUCLEOTIDE SEQUENCE</scope>
</reference>
<dbReference type="Pfam" id="PF00728">
    <property type="entry name" value="Glyco_hydro_20"/>
    <property type="match status" value="1"/>
</dbReference>
<evidence type="ECO:0000313" key="15">
    <source>
        <dbReference type="Proteomes" id="UP000663845"/>
    </source>
</evidence>